<dbReference type="InterPro" id="IPR001498">
    <property type="entry name" value="Impact_N"/>
</dbReference>
<reference evidence="8" key="1">
    <citation type="journal article" date="2023" name="bioRxiv">
        <title>Scaffold-level genome assemblies of two parasitoid biocontrol wasps reveal the parthenogenesis mechanism and an associated novel virus.</title>
        <authorList>
            <person name="Inwood S."/>
            <person name="Skelly J."/>
            <person name="Guhlin J."/>
            <person name="Harrop T."/>
            <person name="Goldson S."/>
            <person name="Dearden P."/>
        </authorList>
    </citation>
    <scope>NUCLEOTIDE SEQUENCE</scope>
    <source>
        <strain evidence="8">Lincoln</strain>
        <tissue evidence="8">Whole body</tissue>
    </source>
</reference>
<dbReference type="InterPro" id="IPR020568">
    <property type="entry name" value="Ribosomal_Su5_D2-typ_SF"/>
</dbReference>
<dbReference type="PROSITE" id="PS00910">
    <property type="entry name" value="UPF0029"/>
    <property type="match status" value="1"/>
</dbReference>
<comment type="similarity">
    <text evidence="2">Belongs to the IMPACT family.</text>
</comment>
<dbReference type="Pfam" id="PF01205">
    <property type="entry name" value="Impact_N"/>
    <property type="match status" value="1"/>
</dbReference>
<dbReference type="SUPFAM" id="SSF54211">
    <property type="entry name" value="Ribosomal protein S5 domain 2-like"/>
    <property type="match status" value="1"/>
</dbReference>
<dbReference type="AlphaFoldDB" id="A0AA39KPE2"/>
<feature type="domain" description="RWD" evidence="7">
    <location>
        <begin position="9"/>
        <end position="107"/>
    </location>
</feature>
<dbReference type="CDD" id="cd23821">
    <property type="entry name" value="RWD_IMPACT"/>
    <property type="match status" value="1"/>
</dbReference>
<dbReference type="GO" id="GO:0140469">
    <property type="term" value="P:GCN2-mediated signaling"/>
    <property type="evidence" value="ECO:0007669"/>
    <property type="project" value="TreeGrafter"/>
</dbReference>
<dbReference type="GO" id="GO:0005737">
    <property type="term" value="C:cytoplasm"/>
    <property type="evidence" value="ECO:0007669"/>
    <property type="project" value="UniProtKB-SubCell"/>
</dbReference>
<evidence type="ECO:0000313" key="9">
    <source>
        <dbReference type="Proteomes" id="UP001168972"/>
    </source>
</evidence>
<dbReference type="PANTHER" id="PTHR16301:SF25">
    <property type="entry name" value="PROTEIN IMPACT"/>
    <property type="match status" value="1"/>
</dbReference>
<dbReference type="PROSITE" id="PS50908">
    <property type="entry name" value="RWD"/>
    <property type="match status" value="1"/>
</dbReference>
<evidence type="ECO:0000259" key="7">
    <source>
        <dbReference type="PROSITE" id="PS50908"/>
    </source>
</evidence>
<gene>
    <name evidence="8" type="ORF">PV327_002726</name>
</gene>
<dbReference type="InterPro" id="IPR023582">
    <property type="entry name" value="Impact"/>
</dbReference>
<evidence type="ECO:0000256" key="6">
    <source>
        <dbReference type="ARBA" id="ARBA00023016"/>
    </source>
</evidence>
<evidence type="ECO:0000256" key="1">
    <source>
        <dbReference type="ARBA" id="ARBA00004496"/>
    </source>
</evidence>
<dbReference type="Gene3D" id="3.30.230.30">
    <property type="entry name" value="Impact, N-terminal domain"/>
    <property type="match status" value="1"/>
</dbReference>
<evidence type="ECO:0000256" key="3">
    <source>
        <dbReference type="ARBA" id="ARBA00022490"/>
    </source>
</evidence>
<keyword evidence="6" id="KW-0346">Stress response</keyword>
<dbReference type="Proteomes" id="UP001168972">
    <property type="component" value="Unassembled WGS sequence"/>
</dbReference>
<organism evidence="8 9">
    <name type="scientific">Microctonus hyperodae</name>
    <name type="common">Parasitoid wasp</name>
    <dbReference type="NCBI Taxonomy" id="165561"/>
    <lineage>
        <taxon>Eukaryota</taxon>
        <taxon>Metazoa</taxon>
        <taxon>Ecdysozoa</taxon>
        <taxon>Arthropoda</taxon>
        <taxon>Hexapoda</taxon>
        <taxon>Insecta</taxon>
        <taxon>Pterygota</taxon>
        <taxon>Neoptera</taxon>
        <taxon>Endopterygota</taxon>
        <taxon>Hymenoptera</taxon>
        <taxon>Apocrita</taxon>
        <taxon>Ichneumonoidea</taxon>
        <taxon>Braconidae</taxon>
        <taxon>Euphorinae</taxon>
        <taxon>Microctonus</taxon>
    </lineage>
</organism>
<evidence type="ECO:0000313" key="8">
    <source>
        <dbReference type="EMBL" id="KAK0168970.1"/>
    </source>
</evidence>
<reference evidence="8" key="2">
    <citation type="submission" date="2023-03" db="EMBL/GenBank/DDBJ databases">
        <authorList>
            <person name="Inwood S.N."/>
            <person name="Skelly J.G."/>
            <person name="Guhlin J."/>
            <person name="Harrop T.W.R."/>
            <person name="Goldson S.G."/>
            <person name="Dearden P.K."/>
        </authorList>
    </citation>
    <scope>NUCLEOTIDE SEQUENCE</scope>
    <source>
        <strain evidence="8">Lincoln</strain>
        <tissue evidence="8">Whole body</tissue>
    </source>
</reference>
<protein>
    <recommendedName>
        <fullName evidence="7">RWD domain-containing protein</fullName>
    </recommendedName>
</protein>
<keyword evidence="9" id="KW-1185">Reference proteome</keyword>
<evidence type="ECO:0000256" key="2">
    <source>
        <dbReference type="ARBA" id="ARBA00007665"/>
    </source>
</evidence>
<evidence type="ECO:0000256" key="5">
    <source>
        <dbReference type="ARBA" id="ARBA00022845"/>
    </source>
</evidence>
<name>A0AA39KPE2_MICHY</name>
<dbReference type="GO" id="GO:0006446">
    <property type="term" value="P:regulation of translational initiation"/>
    <property type="evidence" value="ECO:0007669"/>
    <property type="project" value="TreeGrafter"/>
</dbReference>
<accession>A0AA39KPE2</accession>
<evidence type="ECO:0000256" key="4">
    <source>
        <dbReference type="ARBA" id="ARBA00022491"/>
    </source>
</evidence>
<dbReference type="InterPro" id="IPR036956">
    <property type="entry name" value="Impact_N_sf"/>
</dbReference>
<proteinExistence type="inferred from homology"/>
<dbReference type="InterPro" id="IPR016135">
    <property type="entry name" value="UBQ-conjugating_enzyme/RWD"/>
</dbReference>
<keyword evidence="4" id="KW-0678">Repressor</keyword>
<sequence length="277" mass="31857">MDNLTQQIDEIEALSAIYGDEWQVENEENRSYSINIGNGKKYVKLYIKLPNDYPSSAPPSFELSAPYLSLNEKLHISNLLQEVYLSCVGQIVLYQWIEKIREVLDSENLPNLKNIQENVINNQNIPMKEVSNYTPMNDKTVNKCPEIHHGEVIVDRKSYFQGHVAKATSVEDVKLILKTLLEEKKIMQATHNMYAYRIYQEKTKNFLHDCDDDGESQAGGRLLHLLEIIDVQNVIVIVSRWYGGIHLGSDRFRHINNAARQVLEAANLISKNKDNKK</sequence>
<dbReference type="Gene3D" id="3.10.110.10">
    <property type="entry name" value="Ubiquitin Conjugating Enzyme"/>
    <property type="match status" value="1"/>
</dbReference>
<dbReference type="SUPFAM" id="SSF54495">
    <property type="entry name" value="UBC-like"/>
    <property type="match status" value="1"/>
</dbReference>
<dbReference type="InterPro" id="IPR006575">
    <property type="entry name" value="RWD_dom"/>
</dbReference>
<dbReference type="Pfam" id="PF05773">
    <property type="entry name" value="RWD"/>
    <property type="match status" value="1"/>
</dbReference>
<comment type="subcellular location">
    <subcellularLocation>
        <location evidence="1">Cytoplasm</location>
    </subcellularLocation>
</comment>
<comment type="caution">
    <text evidence="8">The sequence shown here is derived from an EMBL/GenBank/DDBJ whole genome shotgun (WGS) entry which is preliminary data.</text>
</comment>
<dbReference type="EMBL" id="JAQQBR010001831">
    <property type="protein sequence ID" value="KAK0168970.1"/>
    <property type="molecule type" value="Genomic_DNA"/>
</dbReference>
<keyword evidence="5" id="KW-0810">Translation regulation</keyword>
<dbReference type="PANTHER" id="PTHR16301">
    <property type="entry name" value="IMPACT-RELATED"/>
    <property type="match status" value="1"/>
</dbReference>
<keyword evidence="3" id="KW-0963">Cytoplasm</keyword>
<dbReference type="SMART" id="SM00591">
    <property type="entry name" value="RWD"/>
    <property type="match status" value="1"/>
</dbReference>
<dbReference type="InterPro" id="IPR020569">
    <property type="entry name" value="UPF0029_Impact_CS"/>
</dbReference>